<dbReference type="CDD" id="cd01763">
    <property type="entry name" value="Ubl_SUMO_like"/>
    <property type="match status" value="1"/>
</dbReference>
<keyword evidence="4" id="KW-1185">Reference proteome</keyword>
<dbReference type="InterPro" id="IPR022617">
    <property type="entry name" value="Rad60/SUMO-like_dom"/>
</dbReference>
<feature type="region of interest" description="Disordered" evidence="1">
    <location>
        <begin position="93"/>
        <end position="118"/>
    </location>
</feature>
<evidence type="ECO:0000256" key="1">
    <source>
        <dbReference type="SAM" id="MobiDB-lite"/>
    </source>
</evidence>
<dbReference type="Pfam" id="PF11976">
    <property type="entry name" value="Rad60-SLD"/>
    <property type="match status" value="1"/>
</dbReference>
<reference evidence="3" key="1">
    <citation type="submission" date="2023-06" db="EMBL/GenBank/DDBJ databases">
        <authorList>
            <consortium name="Lawrence Berkeley National Laboratory"/>
            <person name="Ahrendt S."/>
            <person name="Sahu N."/>
            <person name="Indic B."/>
            <person name="Wong-Bajracharya J."/>
            <person name="Merenyi Z."/>
            <person name="Ke H.-M."/>
            <person name="Monk M."/>
            <person name="Kocsube S."/>
            <person name="Drula E."/>
            <person name="Lipzen A."/>
            <person name="Balint B."/>
            <person name="Henrissat B."/>
            <person name="Andreopoulos B."/>
            <person name="Martin F.M."/>
            <person name="Harder C.B."/>
            <person name="Rigling D."/>
            <person name="Ford K.L."/>
            <person name="Foster G.D."/>
            <person name="Pangilinan J."/>
            <person name="Papanicolaou A."/>
            <person name="Barry K."/>
            <person name="LaButti K."/>
            <person name="Viragh M."/>
            <person name="Koriabine M."/>
            <person name="Yan M."/>
            <person name="Riley R."/>
            <person name="Champramary S."/>
            <person name="Plett K.L."/>
            <person name="Tsai I.J."/>
            <person name="Slot J."/>
            <person name="Sipos G."/>
            <person name="Plett J."/>
            <person name="Nagy L.G."/>
            <person name="Grigoriev I.V."/>
        </authorList>
    </citation>
    <scope>NUCLEOTIDE SEQUENCE</scope>
    <source>
        <strain evidence="3">ICMP 16352</strain>
    </source>
</reference>
<gene>
    <name evidence="3" type="ORF">IW261DRAFT_1503408</name>
</gene>
<feature type="domain" description="Ubiquitin-like" evidence="2">
    <location>
        <begin position="39"/>
        <end position="114"/>
    </location>
</feature>
<dbReference type="Gene3D" id="3.10.20.90">
    <property type="entry name" value="Phosphatidylinositol 3-kinase Catalytic Subunit, Chain A, domain 1"/>
    <property type="match status" value="1"/>
</dbReference>
<comment type="caution">
    <text evidence="3">The sequence shown here is derived from an EMBL/GenBank/DDBJ whole genome shotgun (WGS) entry which is preliminary data.</text>
</comment>
<dbReference type="PANTHER" id="PTHR10562">
    <property type="entry name" value="SMALL UBIQUITIN-RELATED MODIFIER"/>
    <property type="match status" value="1"/>
</dbReference>
<evidence type="ECO:0000313" key="4">
    <source>
        <dbReference type="Proteomes" id="UP001175227"/>
    </source>
</evidence>
<dbReference type="Proteomes" id="UP001175227">
    <property type="component" value="Unassembled WGS sequence"/>
</dbReference>
<name>A0AA39NYL5_9AGAR</name>
<evidence type="ECO:0000259" key="2">
    <source>
        <dbReference type="PROSITE" id="PS50053"/>
    </source>
</evidence>
<sequence length="118" mass="13312">MRNFGTIWAKIRDPNEELYVSAFPPVAMSQEAEDVKPKININIQTDDGTKITVLVRRDTKFSKVFQAAEKKFGKEPGTFKFTYEGRRIQKEETPAEVNMEDGDTIDAHLGQVGGGHPR</sequence>
<proteinExistence type="predicted"/>
<dbReference type="InterPro" id="IPR000626">
    <property type="entry name" value="Ubiquitin-like_dom"/>
</dbReference>
<dbReference type="SMART" id="SM00213">
    <property type="entry name" value="UBQ"/>
    <property type="match status" value="1"/>
</dbReference>
<evidence type="ECO:0000313" key="3">
    <source>
        <dbReference type="EMBL" id="KAK0473783.1"/>
    </source>
</evidence>
<dbReference type="SUPFAM" id="SSF54236">
    <property type="entry name" value="Ubiquitin-like"/>
    <property type="match status" value="1"/>
</dbReference>
<accession>A0AA39NYL5</accession>
<dbReference type="PROSITE" id="PS50053">
    <property type="entry name" value="UBIQUITIN_2"/>
    <property type="match status" value="1"/>
</dbReference>
<dbReference type="AlphaFoldDB" id="A0AA39NYL5"/>
<organism evidence="3 4">
    <name type="scientific">Armillaria novae-zelandiae</name>
    <dbReference type="NCBI Taxonomy" id="153914"/>
    <lineage>
        <taxon>Eukaryota</taxon>
        <taxon>Fungi</taxon>
        <taxon>Dikarya</taxon>
        <taxon>Basidiomycota</taxon>
        <taxon>Agaricomycotina</taxon>
        <taxon>Agaricomycetes</taxon>
        <taxon>Agaricomycetidae</taxon>
        <taxon>Agaricales</taxon>
        <taxon>Marasmiineae</taxon>
        <taxon>Physalacriaceae</taxon>
        <taxon>Armillaria</taxon>
    </lineage>
</organism>
<dbReference type="EMBL" id="JAUEPR010000031">
    <property type="protein sequence ID" value="KAK0473783.1"/>
    <property type="molecule type" value="Genomic_DNA"/>
</dbReference>
<protein>
    <submittedName>
        <fullName evidence="3">Ubiquitin-related domain-containing protein</fullName>
    </submittedName>
</protein>
<dbReference type="InterPro" id="IPR029071">
    <property type="entry name" value="Ubiquitin-like_domsf"/>
</dbReference>